<name>A0ACD4NM87_9HYPH</name>
<evidence type="ECO:0000313" key="1">
    <source>
        <dbReference type="EMBL" id="WAJ28030.1"/>
    </source>
</evidence>
<evidence type="ECO:0000313" key="2">
    <source>
        <dbReference type="Proteomes" id="UP001163223"/>
    </source>
</evidence>
<dbReference type="EMBL" id="CP113520">
    <property type="protein sequence ID" value="WAJ28030.1"/>
    <property type="molecule type" value="Genomic_DNA"/>
</dbReference>
<protein>
    <submittedName>
        <fullName evidence="1">Uncharacterized protein</fullName>
    </submittedName>
</protein>
<sequence>MAEAQAQAYERQTVANQRAAGYEAMQEHRRSALAQSAARAQVGASGVGFQGSPGAVLSANAEQSQLDIDAILWNSKVNTTALKTQAGISRMQGRQARQASYLGAAGAVVGGISDMYDISSRQKARAGLSAGVTPRPGIYLGMNQFA</sequence>
<reference evidence="1" key="1">
    <citation type="submission" date="2022-11" db="EMBL/GenBank/DDBJ databases">
        <title>beta-Carotene-producing bacterium, Jeongeuplla avenae sp. nov., alleviates the salt stress of Arabidopsis seedlings.</title>
        <authorList>
            <person name="Jiang L."/>
            <person name="Lee J."/>
        </authorList>
    </citation>
    <scope>NUCLEOTIDE SEQUENCE</scope>
    <source>
        <strain evidence="1">DY_R2A_6</strain>
    </source>
</reference>
<accession>A0ACD4NM87</accession>
<proteinExistence type="predicted"/>
<organism evidence="1 2">
    <name type="scientific">Antarcticirhabdus aurantiaca</name>
    <dbReference type="NCBI Taxonomy" id="2606717"/>
    <lineage>
        <taxon>Bacteria</taxon>
        <taxon>Pseudomonadati</taxon>
        <taxon>Pseudomonadota</taxon>
        <taxon>Alphaproteobacteria</taxon>
        <taxon>Hyphomicrobiales</taxon>
        <taxon>Aurantimonadaceae</taxon>
        <taxon>Antarcticirhabdus</taxon>
    </lineage>
</organism>
<keyword evidence="2" id="KW-1185">Reference proteome</keyword>
<dbReference type="Proteomes" id="UP001163223">
    <property type="component" value="Chromosome"/>
</dbReference>
<gene>
    <name evidence="1" type="ORF">OXU80_24915</name>
</gene>